<dbReference type="VEuPathDB" id="FungiDB:P175DRAFT_0510936"/>
<dbReference type="InterPro" id="IPR006076">
    <property type="entry name" value="FAD-dep_OxRdtase"/>
</dbReference>
<dbReference type="SUPFAM" id="SSF51905">
    <property type="entry name" value="FAD/NAD(P)-binding domain"/>
    <property type="match status" value="1"/>
</dbReference>
<sequence>MSLGFPSCGSTSAGMETYKYLPVRNPLTAFWLRNPDELHEHRSTQELPEQSDIVIIRAGYTGVSIAYHLIKERVATISSITILEARGACSGATGRNGGHLRPDMYGHIPTYIHRAGAEASCEVAEFEIACMHAIKTMIEEQEIDCDFTYTRSIDVWCNLETAKKGKVVYDDMAPCFEYMRDVVYTGKNVGGICGMKGATACASYTAGTIFPYKFIMHLLRGLVHGGKVNLQTNTPALVITKDAKTPNIFTVETTCGKIRAQKVIHASNTYMSSLLPEYRHNIVPCKGICCRITVPAGTTAPLLNNSYINRAKDHALSYLIPRADGSIIVGGAASTFKPFLGQLYNNVDDSVLIEAAKDYNNDYMQRTYRGWENTGAHVNQIWTGVMGYSYDSYPYIRVVPSKSGQFILAGLNCHGMPVIWLAAKGLARMVASNIPFKEPGIPRLFEPHSIGLIEPRMEKRKTEISRAKQLRSSLRTLGAAITHYKLMPPGRDTFTLI</sequence>
<dbReference type="Gene3D" id="3.30.9.10">
    <property type="entry name" value="D-Amino Acid Oxidase, subunit A, domain 2"/>
    <property type="match status" value="1"/>
</dbReference>
<protein>
    <recommendedName>
        <fullName evidence="1">FAD dependent oxidoreductase domain-containing protein</fullName>
    </recommendedName>
</protein>
<keyword evidence="3" id="KW-1185">Reference proteome</keyword>
<evidence type="ECO:0000313" key="3">
    <source>
        <dbReference type="Proteomes" id="UP000034947"/>
    </source>
</evidence>
<proteinExistence type="predicted"/>
<accession>A0A0F8X5Z5</accession>
<dbReference type="GO" id="GO:0005737">
    <property type="term" value="C:cytoplasm"/>
    <property type="evidence" value="ECO:0007669"/>
    <property type="project" value="TreeGrafter"/>
</dbReference>
<dbReference type="Proteomes" id="UP000034947">
    <property type="component" value="Unassembled WGS sequence"/>
</dbReference>
<organism evidence="2 3">
    <name type="scientific">Aspergillus ochraceoroseus</name>
    <dbReference type="NCBI Taxonomy" id="138278"/>
    <lineage>
        <taxon>Eukaryota</taxon>
        <taxon>Fungi</taxon>
        <taxon>Dikarya</taxon>
        <taxon>Ascomycota</taxon>
        <taxon>Pezizomycotina</taxon>
        <taxon>Eurotiomycetes</taxon>
        <taxon>Eurotiomycetidae</taxon>
        <taxon>Eurotiales</taxon>
        <taxon>Aspergillaceae</taxon>
        <taxon>Aspergillus</taxon>
        <taxon>Aspergillus subgen. Nidulantes</taxon>
    </lineage>
</organism>
<dbReference type="Pfam" id="PF01266">
    <property type="entry name" value="DAO"/>
    <property type="match status" value="1"/>
</dbReference>
<reference evidence="2 3" key="1">
    <citation type="submission" date="2015-02" db="EMBL/GenBank/DDBJ databases">
        <title>Draft Genome Sequences of Two Closely-Related Aflatoxigenic Aspergillus Species Obtained from the Cote d'Ivoire.</title>
        <authorList>
            <person name="Moore G.G."/>
            <person name="Beltz S.B."/>
            <person name="Mack B.M."/>
        </authorList>
    </citation>
    <scope>NUCLEOTIDE SEQUENCE [LARGE SCALE GENOMIC DNA]</scope>
    <source>
        <strain evidence="2 3">SRRC1432</strain>
    </source>
</reference>
<dbReference type="InterPro" id="IPR036188">
    <property type="entry name" value="FAD/NAD-bd_sf"/>
</dbReference>
<dbReference type="EMBL" id="JYKN01001791">
    <property type="protein sequence ID" value="KKK19017.1"/>
    <property type="molecule type" value="Genomic_DNA"/>
</dbReference>
<dbReference type="PANTHER" id="PTHR13847:SF279">
    <property type="entry name" value="FAD DEPENDENT OXIDOREDUCTASE DOMAIN-CONTAINING PROTEIN-RELATED"/>
    <property type="match status" value="1"/>
</dbReference>
<feature type="domain" description="FAD dependent oxidoreductase" evidence="1">
    <location>
        <begin position="52"/>
        <end position="428"/>
    </location>
</feature>
<dbReference type="Gene3D" id="3.50.50.60">
    <property type="entry name" value="FAD/NAD(P)-binding domain"/>
    <property type="match status" value="1"/>
</dbReference>
<dbReference type="AlphaFoldDB" id="A0A0F8X5Z5"/>
<gene>
    <name evidence="2" type="ORF">AOCH_005280</name>
</gene>
<comment type="caution">
    <text evidence="2">The sequence shown here is derived from an EMBL/GenBank/DDBJ whole genome shotgun (WGS) entry which is preliminary data.</text>
</comment>
<dbReference type="PANTHER" id="PTHR13847">
    <property type="entry name" value="SARCOSINE DEHYDROGENASE-RELATED"/>
    <property type="match status" value="1"/>
</dbReference>
<dbReference type="OrthoDB" id="429143at2759"/>
<name>A0A0F8X5Z5_9EURO</name>
<evidence type="ECO:0000259" key="1">
    <source>
        <dbReference type="Pfam" id="PF01266"/>
    </source>
</evidence>
<evidence type="ECO:0000313" key="2">
    <source>
        <dbReference type="EMBL" id="KKK19017.1"/>
    </source>
</evidence>